<organism evidence="3 4">
    <name type="scientific">Methylorubrum populi</name>
    <dbReference type="NCBI Taxonomy" id="223967"/>
    <lineage>
        <taxon>Bacteria</taxon>
        <taxon>Pseudomonadati</taxon>
        <taxon>Pseudomonadota</taxon>
        <taxon>Alphaproteobacteria</taxon>
        <taxon>Hyphomicrobiales</taxon>
        <taxon>Methylobacteriaceae</taxon>
        <taxon>Methylorubrum</taxon>
    </lineage>
</organism>
<protein>
    <submittedName>
        <fullName evidence="3">Methyltransferase-like protein KIAA1627 homolog</fullName>
    </submittedName>
</protein>
<dbReference type="Gene3D" id="3.90.1530.10">
    <property type="entry name" value="Conserved hypothetical protein from pyrococcus furiosus pfu- 392566-001, ParB domain"/>
    <property type="match status" value="1"/>
</dbReference>
<dbReference type="PANTHER" id="PTHR33375">
    <property type="entry name" value="CHROMOSOME-PARTITIONING PROTEIN PARB-RELATED"/>
    <property type="match status" value="1"/>
</dbReference>
<dbReference type="InterPro" id="IPR036086">
    <property type="entry name" value="ParB/Sulfiredoxin_sf"/>
</dbReference>
<dbReference type="InterPro" id="IPR003115">
    <property type="entry name" value="ParB_N"/>
</dbReference>
<dbReference type="Proteomes" id="UP000218288">
    <property type="component" value="Chromosome"/>
</dbReference>
<dbReference type="OrthoDB" id="9816381at2"/>
<dbReference type="GO" id="GO:0007059">
    <property type="term" value="P:chromosome segregation"/>
    <property type="evidence" value="ECO:0007669"/>
    <property type="project" value="TreeGrafter"/>
</dbReference>
<dbReference type="GO" id="GO:0008168">
    <property type="term" value="F:methyltransferase activity"/>
    <property type="evidence" value="ECO:0007669"/>
    <property type="project" value="UniProtKB-KW"/>
</dbReference>
<proteinExistence type="predicted"/>
<dbReference type="SMART" id="SM00470">
    <property type="entry name" value="ParB"/>
    <property type="match status" value="1"/>
</dbReference>
<feature type="domain" description="ParB-like N-terminal" evidence="2">
    <location>
        <begin position="4"/>
        <end position="99"/>
    </location>
</feature>
<evidence type="ECO:0000259" key="2">
    <source>
        <dbReference type="SMART" id="SM00470"/>
    </source>
</evidence>
<dbReference type="Pfam" id="PF02195">
    <property type="entry name" value="ParB_N"/>
    <property type="match status" value="1"/>
</dbReference>
<reference evidence="3 4" key="1">
    <citation type="journal article" date="2016" name="Genome Announc.">
        <title>Complete Genome Sequence of Methylobacterium populi P-1M, Isolated from Pink-Pigmented Household Biofilm.</title>
        <authorList>
            <person name="Morohoshi T."/>
            <person name="Ikeda T."/>
        </authorList>
    </citation>
    <scope>NUCLEOTIDE SEQUENCE [LARGE SCALE GENOMIC DNA]</scope>
    <source>
        <strain evidence="3 4">P-1M</strain>
    </source>
</reference>
<dbReference type="RefSeq" id="WP_096487155.1">
    <property type="nucleotide sequence ID" value="NZ_AP014809.1"/>
</dbReference>
<dbReference type="EMBL" id="AP014809">
    <property type="protein sequence ID" value="BAU93425.1"/>
    <property type="molecule type" value="Genomic_DNA"/>
</dbReference>
<dbReference type="SUPFAM" id="SSF110849">
    <property type="entry name" value="ParB/Sulfiredoxin"/>
    <property type="match status" value="1"/>
</dbReference>
<dbReference type="InterPro" id="IPR050336">
    <property type="entry name" value="Chromosome_partition/occlusion"/>
</dbReference>
<accession>A0A160PK89</accession>
<keyword evidence="3" id="KW-0489">Methyltransferase</keyword>
<feature type="region of interest" description="Disordered" evidence="1">
    <location>
        <begin position="123"/>
        <end position="168"/>
    </location>
</feature>
<dbReference type="GO" id="GO:0005694">
    <property type="term" value="C:chromosome"/>
    <property type="evidence" value="ECO:0007669"/>
    <property type="project" value="TreeGrafter"/>
</dbReference>
<sequence length="273" mass="30402">MLPQDLPISHVFTRQDARKIDEAAVRGLMESIREIGVINPLRVRPARKHVDGEDTDAYEVTAGSHRLRACRKLGLELVPCIVVADDDLRAELAMIDENLMRAELSPADRARGTARRKAIYEELHPETRHGVNQHDSSRQVGDCSERFSAETAAATGRSERAVQRDAERGEKISERALALVAGTHLDKGNYLDKLKKLGPNEQEARVQRELAAVQAPRKPIGPSDPPRNDFEIINKDHRALVRAWENAHPDAREKFLTDIGAVLDTPVFDRGAA</sequence>
<evidence type="ECO:0000313" key="3">
    <source>
        <dbReference type="EMBL" id="BAU93425.1"/>
    </source>
</evidence>
<gene>
    <name evidence="3" type="primary">dmnA</name>
    <name evidence="3" type="ORF">MPPM_4820</name>
</gene>
<evidence type="ECO:0000256" key="1">
    <source>
        <dbReference type="SAM" id="MobiDB-lite"/>
    </source>
</evidence>
<dbReference type="GO" id="GO:0032259">
    <property type="term" value="P:methylation"/>
    <property type="evidence" value="ECO:0007669"/>
    <property type="project" value="UniProtKB-KW"/>
</dbReference>
<evidence type="ECO:0000313" key="4">
    <source>
        <dbReference type="Proteomes" id="UP000218288"/>
    </source>
</evidence>
<dbReference type="AlphaFoldDB" id="A0A160PK89"/>
<dbReference type="PANTHER" id="PTHR33375:SF1">
    <property type="entry name" value="CHROMOSOME-PARTITIONING PROTEIN PARB-RELATED"/>
    <property type="match status" value="1"/>
</dbReference>
<name>A0A160PK89_9HYPH</name>
<keyword evidence="3" id="KW-0808">Transferase</keyword>
<feature type="compositionally biased region" description="Basic and acidic residues" evidence="1">
    <location>
        <begin position="157"/>
        <end position="168"/>
    </location>
</feature>